<keyword evidence="3 9" id="KW-0288">FMN</keyword>
<gene>
    <name evidence="11" type="ORF">HMPREF9429_00671</name>
</gene>
<evidence type="ECO:0000256" key="2">
    <source>
        <dbReference type="ARBA" id="ARBA00022630"/>
    </source>
</evidence>
<dbReference type="GO" id="GO:0010181">
    <property type="term" value="F:FMN binding"/>
    <property type="evidence" value="ECO:0007669"/>
    <property type="project" value="InterPro"/>
</dbReference>
<evidence type="ECO:0000256" key="3">
    <source>
        <dbReference type="ARBA" id="ARBA00022643"/>
    </source>
</evidence>
<feature type="active site" description="Proton acceptor" evidence="8">
    <location>
        <position position="239"/>
    </location>
</feature>
<dbReference type="PIRSF" id="PIRSF000138">
    <property type="entry name" value="Al-hdrx_acd_dh"/>
    <property type="match status" value="1"/>
</dbReference>
<name>E2ZB45_9FIRM</name>
<proteinExistence type="inferred from homology"/>
<sequence length="344" mass="35784">MTYEEIRAAAKAKMKGCRVCSQCDGRGCIGHIPGFGGLRRSRSFLRNIAALNEYGLIMNSLRGIEEPSTETEFFGQKLSMPVMVAPIGAITLNCKVEGEPEQVEKEYALAVAAGAATAGTLAFCGDGGAPYMYEGTLAASAACPGRVIPTIKPREDDKIIEKIARGEAAGAPATACDIDAATLVNMRLLGQPVGPKNEASIRRICQESPLPFVVKGIMSAKEARICADAGAGAIVVSNHGGRILDDMAGTADVLPEIAAEIKGNIPVFVDGGIRSGEDVLKMLALGADAVLIGRPVAVAAIGGGAEGVALYLDKIRRELIDAMVITGTADVRRVDASCLKKLVS</sequence>
<evidence type="ECO:0000256" key="4">
    <source>
        <dbReference type="ARBA" id="ARBA00023002"/>
    </source>
</evidence>
<comment type="caution">
    <text evidence="11">The sequence shown here is derived from an EMBL/GenBank/DDBJ whole genome shotgun (WGS) entry which is preliminary data.</text>
</comment>
<dbReference type="CDD" id="cd02809">
    <property type="entry name" value="alpha_hydroxyacid_oxid_FMN"/>
    <property type="match status" value="1"/>
</dbReference>
<feature type="binding site" evidence="9">
    <location>
        <position position="154"/>
    </location>
    <ligand>
        <name>glyoxylate</name>
        <dbReference type="ChEBI" id="CHEBI:36655"/>
    </ligand>
</feature>
<dbReference type="InterPro" id="IPR012133">
    <property type="entry name" value="Alpha-hydoxy_acid_DH_FMN"/>
</dbReference>
<dbReference type="InterPro" id="IPR000262">
    <property type="entry name" value="FMN-dep_DH"/>
</dbReference>
<feature type="binding site" evidence="9">
    <location>
        <begin position="270"/>
        <end position="274"/>
    </location>
    <ligand>
        <name>FMN</name>
        <dbReference type="ChEBI" id="CHEBI:58210"/>
    </ligand>
</feature>
<dbReference type="OrthoDB" id="9770452at2"/>
<comment type="similarity">
    <text evidence="5">Belongs to the FMN-dependent alpha-hydroxy acid dehydrogenase family.</text>
</comment>
<keyword evidence="4" id="KW-0560">Oxidoreductase</keyword>
<evidence type="ECO:0000259" key="10">
    <source>
        <dbReference type="PROSITE" id="PS51349"/>
    </source>
</evidence>
<feature type="binding site" evidence="9">
    <location>
        <position position="131"/>
    </location>
    <ligand>
        <name>glyoxylate</name>
        <dbReference type="ChEBI" id="CHEBI:36655"/>
    </ligand>
</feature>
<dbReference type="EMBL" id="AECS01000018">
    <property type="protein sequence ID" value="EFQ04465.1"/>
    <property type="molecule type" value="Genomic_DNA"/>
</dbReference>
<feature type="binding site" evidence="9">
    <location>
        <begin position="293"/>
        <end position="294"/>
    </location>
    <ligand>
        <name>FMN</name>
        <dbReference type="ChEBI" id="CHEBI:58210"/>
    </ligand>
</feature>
<dbReference type="InterPro" id="IPR013785">
    <property type="entry name" value="Aldolase_TIM"/>
</dbReference>
<accession>E2ZB45</accession>
<evidence type="ECO:0000313" key="11">
    <source>
        <dbReference type="EMBL" id="EFQ04465.1"/>
    </source>
</evidence>
<dbReference type="SUPFAM" id="SSF51395">
    <property type="entry name" value="FMN-linked oxidoreductases"/>
    <property type="match status" value="1"/>
</dbReference>
<organism evidence="11 12">
    <name type="scientific">Megasphaera micronuciformis F0359</name>
    <dbReference type="NCBI Taxonomy" id="706434"/>
    <lineage>
        <taxon>Bacteria</taxon>
        <taxon>Bacillati</taxon>
        <taxon>Bacillota</taxon>
        <taxon>Negativicutes</taxon>
        <taxon>Veillonellales</taxon>
        <taxon>Veillonellaceae</taxon>
        <taxon>Megasphaera</taxon>
    </lineage>
</organism>
<dbReference type="PANTHER" id="PTHR10578">
    <property type="entry name" value="S -2-HYDROXY-ACID OXIDASE-RELATED"/>
    <property type="match status" value="1"/>
</dbReference>
<keyword evidence="12" id="KW-1185">Reference proteome</keyword>
<evidence type="ECO:0000256" key="7">
    <source>
        <dbReference type="ARBA" id="ARBA00048754"/>
    </source>
</evidence>
<evidence type="ECO:0000256" key="5">
    <source>
        <dbReference type="ARBA" id="ARBA00024042"/>
    </source>
</evidence>
<dbReference type="GO" id="GO:0016491">
    <property type="term" value="F:oxidoreductase activity"/>
    <property type="evidence" value="ECO:0007669"/>
    <property type="project" value="UniProtKB-KW"/>
</dbReference>
<feature type="binding site" evidence="9">
    <location>
        <position position="215"/>
    </location>
    <ligand>
        <name>FMN</name>
        <dbReference type="ChEBI" id="CHEBI:58210"/>
    </ligand>
</feature>
<evidence type="ECO:0000256" key="6">
    <source>
        <dbReference type="ARBA" id="ARBA00029513"/>
    </source>
</evidence>
<reference evidence="11 12" key="1">
    <citation type="submission" date="2010-08" db="EMBL/GenBank/DDBJ databases">
        <authorList>
            <person name="Weinstock G."/>
            <person name="Sodergren E."/>
            <person name="Clifton S."/>
            <person name="Fulton L."/>
            <person name="Fulton B."/>
            <person name="Courtney L."/>
            <person name="Fronick C."/>
            <person name="Harrison M."/>
            <person name="Strong C."/>
            <person name="Farmer C."/>
            <person name="Delahaunty K."/>
            <person name="Markovic C."/>
            <person name="Hall O."/>
            <person name="Minx P."/>
            <person name="Tomlinson C."/>
            <person name="Mitreva M."/>
            <person name="Hou S."/>
            <person name="Chen J."/>
            <person name="Wollam A."/>
            <person name="Pepin K.H."/>
            <person name="Johnson M."/>
            <person name="Bhonagiri V."/>
            <person name="Zhang X."/>
            <person name="Suruliraj S."/>
            <person name="Warren W."/>
            <person name="Chinwalla A."/>
            <person name="Mardis E.R."/>
            <person name="Wilson R.K."/>
        </authorList>
    </citation>
    <scope>NUCLEOTIDE SEQUENCE [LARGE SCALE GENOMIC DNA]</scope>
    <source>
        <strain evidence="11 12">F0359</strain>
    </source>
</reference>
<dbReference type="AlphaFoldDB" id="E2ZB45"/>
<keyword evidence="2 9" id="KW-0285">Flavoprotein</keyword>
<dbReference type="InterPro" id="IPR037396">
    <property type="entry name" value="FMN_HAD"/>
</dbReference>
<feature type="domain" description="FMN hydroxy acid dehydrogenase" evidence="10">
    <location>
        <begin position="36"/>
        <end position="344"/>
    </location>
</feature>
<comment type="cofactor">
    <cofactor evidence="1">
        <name>FMN</name>
        <dbReference type="ChEBI" id="CHEBI:58210"/>
    </cofactor>
</comment>
<dbReference type="Pfam" id="PF01070">
    <property type="entry name" value="FMN_dh"/>
    <property type="match status" value="2"/>
</dbReference>
<dbReference type="RefSeq" id="WP_006941569.1">
    <property type="nucleotide sequence ID" value="NZ_GL538191.1"/>
</dbReference>
<evidence type="ECO:0000256" key="9">
    <source>
        <dbReference type="PIRSR" id="PIRSR000138-2"/>
    </source>
</evidence>
<feature type="binding site" evidence="9">
    <location>
        <position position="239"/>
    </location>
    <ligand>
        <name>glyoxylate</name>
        <dbReference type="ChEBI" id="CHEBI:36655"/>
    </ligand>
</feature>
<feature type="binding site" evidence="9">
    <location>
        <position position="237"/>
    </location>
    <ligand>
        <name>FMN</name>
        <dbReference type="ChEBI" id="CHEBI:58210"/>
    </ligand>
</feature>
<dbReference type="PROSITE" id="PS51349">
    <property type="entry name" value="FMN_HYDROXY_ACID_DH_2"/>
    <property type="match status" value="1"/>
</dbReference>
<protein>
    <recommendedName>
        <fullName evidence="6">L-lactate oxidase</fullName>
    </recommendedName>
</protein>
<dbReference type="HOGENOM" id="CLU_020639_6_0_9"/>
<dbReference type="PANTHER" id="PTHR10578:SF107">
    <property type="entry name" value="2-HYDROXYACID OXIDASE 1"/>
    <property type="match status" value="1"/>
</dbReference>
<dbReference type="eggNOG" id="COG1304">
    <property type="taxonomic scope" value="Bacteria"/>
</dbReference>
<evidence type="ECO:0000313" key="12">
    <source>
        <dbReference type="Proteomes" id="UP000003195"/>
    </source>
</evidence>
<feature type="binding site" evidence="9">
    <location>
        <begin position="86"/>
        <end position="88"/>
    </location>
    <ligand>
        <name>FMN</name>
        <dbReference type="ChEBI" id="CHEBI:58210"/>
    </ligand>
</feature>
<evidence type="ECO:0000256" key="1">
    <source>
        <dbReference type="ARBA" id="ARBA00001917"/>
    </source>
</evidence>
<dbReference type="Gene3D" id="3.20.20.70">
    <property type="entry name" value="Aldolase class I"/>
    <property type="match status" value="1"/>
</dbReference>
<dbReference type="STRING" id="706434.HMPREF9429_00671"/>
<dbReference type="Proteomes" id="UP000003195">
    <property type="component" value="Unassembled WGS sequence"/>
</dbReference>
<feature type="binding site" evidence="9">
    <location>
        <position position="242"/>
    </location>
    <ligand>
        <name>glyoxylate</name>
        <dbReference type="ChEBI" id="CHEBI:36655"/>
    </ligand>
</feature>
<evidence type="ECO:0000256" key="8">
    <source>
        <dbReference type="PIRSR" id="PIRSR000138-1"/>
    </source>
</evidence>
<comment type="catalytic activity">
    <reaction evidence="7">
        <text>(S)-lactate + O2 = pyruvate + H2O2</text>
        <dbReference type="Rhea" id="RHEA:55868"/>
        <dbReference type="ChEBI" id="CHEBI:15361"/>
        <dbReference type="ChEBI" id="CHEBI:15379"/>
        <dbReference type="ChEBI" id="CHEBI:16240"/>
        <dbReference type="ChEBI" id="CHEBI:16651"/>
    </reaction>
    <physiologicalReaction direction="left-to-right" evidence="7">
        <dbReference type="Rhea" id="RHEA:55869"/>
    </physiologicalReaction>
</comment>